<evidence type="ECO:0000313" key="2">
    <source>
        <dbReference type="EMBL" id="NJQ05788.1"/>
    </source>
</evidence>
<protein>
    <submittedName>
        <fullName evidence="2">Uncharacterized protein</fullName>
    </submittedName>
</protein>
<keyword evidence="3" id="KW-1185">Reference proteome</keyword>
<dbReference type="RefSeq" id="WP_167969068.1">
    <property type="nucleotide sequence ID" value="NZ_BHZG01000508.1"/>
</dbReference>
<feature type="region of interest" description="Disordered" evidence="1">
    <location>
        <begin position="1"/>
        <end position="30"/>
    </location>
</feature>
<accession>A0A7X6HYN9</accession>
<sequence length="281" mass="30815">MDIRHWQDIPGQATTYGDRERGKRPTPPATYYEDRTHLLAPKGDHAYRASRIGMITAEHIAAVHASLVDNSEIPHSPGPREELPNTEQLLYQLAMDSDASASIDGASSAWTTLMVENALSFGDETQEGRLRRAVEPGSVVAGIMAEASSSETHRQEMSAHDLSTWKKWTERTFNAGSDFATQDIPFAGTATAKILDEINAGLYADLEEERARAAKDEEVRVMYEADVRQEATVEKAIDAALQNIYGSAVPDSLDVTTLKESAKEAARAHFTGGRVRGMKIQ</sequence>
<evidence type="ECO:0000313" key="3">
    <source>
        <dbReference type="Proteomes" id="UP000578686"/>
    </source>
</evidence>
<gene>
    <name evidence="2" type="ORF">HCN56_09410</name>
</gene>
<dbReference type="EMBL" id="JAAVJD010000051">
    <property type="protein sequence ID" value="NJQ05788.1"/>
    <property type="molecule type" value="Genomic_DNA"/>
</dbReference>
<name>A0A7X6HYN9_9ACTN</name>
<reference evidence="2 3" key="1">
    <citation type="submission" date="2020-03" db="EMBL/GenBank/DDBJ databases">
        <title>Draft genome of Streptomyces sp. ventii, isolated from the Axial Seamount in the Pacific Ocean, and resequencing of the two type strains Streptomyces lonarensis strain NCL 716 and Streptomyces bohaiensis strain 11A07.</title>
        <authorList>
            <person name="Loughran R.M."/>
            <person name="Pfannmuller K.M."/>
            <person name="Wasson B.J."/>
            <person name="Deadmond M.C."/>
            <person name="Paddock B.E."/>
            <person name="Koyack M.J."/>
            <person name="Gallegos D.A."/>
            <person name="Mitchell E.A."/>
            <person name="Ushijima B."/>
            <person name="Saw J.H."/>
            <person name="Mcphail K.L."/>
            <person name="Videau P."/>
        </authorList>
    </citation>
    <scope>NUCLEOTIDE SEQUENCE [LARGE SCALE GENOMIC DNA]</scope>
    <source>
        <strain evidence="2 3">NCL716</strain>
    </source>
</reference>
<evidence type="ECO:0000256" key="1">
    <source>
        <dbReference type="SAM" id="MobiDB-lite"/>
    </source>
</evidence>
<proteinExistence type="predicted"/>
<dbReference type="AlphaFoldDB" id="A0A7X6HYN9"/>
<comment type="caution">
    <text evidence="2">The sequence shown here is derived from an EMBL/GenBank/DDBJ whole genome shotgun (WGS) entry which is preliminary data.</text>
</comment>
<dbReference type="Proteomes" id="UP000578686">
    <property type="component" value="Unassembled WGS sequence"/>
</dbReference>
<organism evidence="2 3">
    <name type="scientific">Streptomyces lonarensis</name>
    <dbReference type="NCBI Taxonomy" id="700599"/>
    <lineage>
        <taxon>Bacteria</taxon>
        <taxon>Bacillati</taxon>
        <taxon>Actinomycetota</taxon>
        <taxon>Actinomycetes</taxon>
        <taxon>Kitasatosporales</taxon>
        <taxon>Streptomycetaceae</taxon>
        <taxon>Streptomyces</taxon>
    </lineage>
</organism>